<reference evidence="2" key="1">
    <citation type="journal article" date="2019" name="Int. J. Syst. Evol. Microbiol.">
        <title>The Global Catalogue of Microorganisms (GCM) 10K type strain sequencing project: providing services to taxonomists for standard genome sequencing and annotation.</title>
        <authorList>
            <consortium name="The Broad Institute Genomics Platform"/>
            <consortium name="The Broad Institute Genome Sequencing Center for Infectious Disease"/>
            <person name="Wu L."/>
            <person name="Ma J."/>
        </authorList>
    </citation>
    <scope>NUCLEOTIDE SEQUENCE [LARGE SCALE GENOMIC DNA]</scope>
    <source>
        <strain evidence="2">JCM 12140</strain>
    </source>
</reference>
<sequence length="206" mass="20844">MTDHFAPVAFPVITDAALARRAASADVRGHAAGYAAGLRAAQVETEAVRARMDAEHAARLADLEALVVDRLAVLERTAAALRDRVAPVLAAAEESVTSAAVDLAEAVVGYAVRASRTDPTVVGGPSVAAEATLRRALDVAAAPVVTAVRLSPADAAAIADLTVPVPVVADPTLRDGDAVVDLPDGLLDARIDAALARARAALGGAR</sequence>
<name>A0ABP4K9F3_9MICO</name>
<proteinExistence type="predicted"/>
<comment type="caution">
    <text evidence="1">The sequence shown here is derived from an EMBL/GenBank/DDBJ whole genome shotgun (WGS) entry which is preliminary data.</text>
</comment>
<dbReference type="Proteomes" id="UP001501742">
    <property type="component" value="Unassembled WGS sequence"/>
</dbReference>
<organism evidence="1 2">
    <name type="scientific">Curtobacterium herbarum</name>
    <dbReference type="NCBI Taxonomy" id="150122"/>
    <lineage>
        <taxon>Bacteria</taxon>
        <taxon>Bacillati</taxon>
        <taxon>Actinomycetota</taxon>
        <taxon>Actinomycetes</taxon>
        <taxon>Micrococcales</taxon>
        <taxon>Microbacteriaceae</taxon>
        <taxon>Curtobacterium</taxon>
    </lineage>
</organism>
<accession>A0ABP4K9F3</accession>
<protein>
    <recommendedName>
        <fullName evidence="3">Flagellar assembly protein FliH/Type III secretion system HrpE domain-containing protein</fullName>
    </recommendedName>
</protein>
<evidence type="ECO:0000313" key="2">
    <source>
        <dbReference type="Proteomes" id="UP001501742"/>
    </source>
</evidence>
<keyword evidence="2" id="KW-1185">Reference proteome</keyword>
<dbReference type="EMBL" id="BAAAJX010000014">
    <property type="protein sequence ID" value="GAA1494148.1"/>
    <property type="molecule type" value="Genomic_DNA"/>
</dbReference>
<evidence type="ECO:0008006" key="3">
    <source>
        <dbReference type="Google" id="ProtNLM"/>
    </source>
</evidence>
<evidence type="ECO:0000313" key="1">
    <source>
        <dbReference type="EMBL" id="GAA1494148.1"/>
    </source>
</evidence>
<gene>
    <name evidence="1" type="ORF">GCM10009627_24940</name>
</gene>
<dbReference type="RefSeq" id="WP_204607951.1">
    <property type="nucleotide sequence ID" value="NZ_BAAAJX010000014.1"/>
</dbReference>